<reference evidence="3" key="1">
    <citation type="submission" date="2016-06" db="UniProtKB">
        <authorList>
            <consortium name="WormBaseParasite"/>
        </authorList>
    </citation>
    <scope>IDENTIFICATION</scope>
</reference>
<protein>
    <submittedName>
        <fullName evidence="3">Reverse transcriptase domain-containing protein</fullName>
    </submittedName>
</protein>
<name>A0A183L4H2_9TREM</name>
<accession>A0A183L4H2</accession>
<dbReference type="Proteomes" id="UP000279833">
    <property type="component" value="Unassembled WGS sequence"/>
</dbReference>
<evidence type="ECO:0000313" key="2">
    <source>
        <dbReference type="Proteomes" id="UP000279833"/>
    </source>
</evidence>
<evidence type="ECO:0000313" key="3">
    <source>
        <dbReference type="WBParaSite" id="SCUD_0002223501-mRNA-1"/>
    </source>
</evidence>
<evidence type="ECO:0000313" key="1">
    <source>
        <dbReference type="EMBL" id="VDP78150.1"/>
    </source>
</evidence>
<dbReference type="EMBL" id="UZAK01048712">
    <property type="protein sequence ID" value="VDP78150.1"/>
    <property type="molecule type" value="Genomic_DNA"/>
</dbReference>
<reference evidence="1 2" key="2">
    <citation type="submission" date="2018-11" db="EMBL/GenBank/DDBJ databases">
        <authorList>
            <consortium name="Pathogen Informatics"/>
        </authorList>
    </citation>
    <scope>NUCLEOTIDE SEQUENCE [LARGE SCALE GENOMIC DNA]</scope>
    <source>
        <strain evidence="1">Dakar</strain>
        <strain evidence="2">Dakar, Senegal</strain>
    </source>
</reference>
<dbReference type="WBParaSite" id="SCUD_0002223501-mRNA-1">
    <property type="protein sequence ID" value="SCUD_0002223501-mRNA-1"/>
    <property type="gene ID" value="SCUD_0002223501"/>
</dbReference>
<organism evidence="3">
    <name type="scientific">Schistosoma curassoni</name>
    <dbReference type="NCBI Taxonomy" id="6186"/>
    <lineage>
        <taxon>Eukaryota</taxon>
        <taxon>Metazoa</taxon>
        <taxon>Spiralia</taxon>
        <taxon>Lophotrochozoa</taxon>
        <taxon>Platyhelminthes</taxon>
        <taxon>Trematoda</taxon>
        <taxon>Digenea</taxon>
        <taxon>Strigeidida</taxon>
        <taxon>Schistosomatoidea</taxon>
        <taxon>Schistosomatidae</taxon>
        <taxon>Schistosoma</taxon>
    </lineage>
</organism>
<gene>
    <name evidence="1" type="ORF">SCUD_LOCUS22232</name>
</gene>
<sequence>MNGPAPLMNPSNMKAAHTKLPVAVATLTIEEIMVTTRQINSRKATGPDNMPPEALKSFTEVTANMLHVLFRRCWELHVPLTGWEEGNLIKIPRKEDLSKCENYKGNTTIRTRKGFEQSFAELDEKLSRRPASKSTD</sequence>
<keyword evidence="2" id="KW-1185">Reference proteome</keyword>
<proteinExistence type="predicted"/>
<dbReference type="AlphaFoldDB" id="A0A183L4H2"/>